<evidence type="ECO:0000256" key="1">
    <source>
        <dbReference type="ARBA" id="ARBA00012513"/>
    </source>
</evidence>
<evidence type="ECO:0000256" key="5">
    <source>
        <dbReference type="ARBA" id="ARBA00022777"/>
    </source>
</evidence>
<dbReference type="InterPro" id="IPR000719">
    <property type="entry name" value="Prot_kinase_dom"/>
</dbReference>
<evidence type="ECO:0000313" key="12">
    <source>
        <dbReference type="EMBL" id="KAF2494668.1"/>
    </source>
</evidence>
<keyword evidence="2" id="KW-0723">Serine/threonine-protein kinase</keyword>
<evidence type="ECO:0000256" key="3">
    <source>
        <dbReference type="ARBA" id="ARBA00022679"/>
    </source>
</evidence>
<reference evidence="12" key="1">
    <citation type="journal article" date="2020" name="Stud. Mycol.">
        <title>101 Dothideomycetes genomes: a test case for predicting lifestyles and emergence of pathogens.</title>
        <authorList>
            <person name="Haridas S."/>
            <person name="Albert R."/>
            <person name="Binder M."/>
            <person name="Bloem J."/>
            <person name="Labutti K."/>
            <person name="Salamov A."/>
            <person name="Andreopoulos B."/>
            <person name="Baker S."/>
            <person name="Barry K."/>
            <person name="Bills G."/>
            <person name="Bluhm B."/>
            <person name="Cannon C."/>
            <person name="Castanera R."/>
            <person name="Culley D."/>
            <person name="Daum C."/>
            <person name="Ezra D."/>
            <person name="Gonzalez J."/>
            <person name="Henrissat B."/>
            <person name="Kuo A."/>
            <person name="Liang C."/>
            <person name="Lipzen A."/>
            <person name="Lutzoni F."/>
            <person name="Magnuson J."/>
            <person name="Mondo S."/>
            <person name="Nolan M."/>
            <person name="Ohm R."/>
            <person name="Pangilinan J."/>
            <person name="Park H.-J."/>
            <person name="Ramirez L."/>
            <person name="Alfaro M."/>
            <person name="Sun H."/>
            <person name="Tritt A."/>
            <person name="Yoshinaga Y."/>
            <person name="Zwiers L.-H."/>
            <person name="Turgeon B."/>
            <person name="Goodwin S."/>
            <person name="Spatafora J."/>
            <person name="Crous P."/>
            <person name="Grigoriev I."/>
        </authorList>
    </citation>
    <scope>NUCLEOTIDE SEQUENCE</scope>
    <source>
        <strain evidence="12">CBS 269.34</strain>
    </source>
</reference>
<evidence type="ECO:0000256" key="2">
    <source>
        <dbReference type="ARBA" id="ARBA00022527"/>
    </source>
</evidence>
<dbReference type="PROSITE" id="PS50011">
    <property type="entry name" value="PROTEIN_KINASE_DOM"/>
    <property type="match status" value="1"/>
</dbReference>
<gene>
    <name evidence="12" type="ORF">BU16DRAFT_511197</name>
</gene>
<dbReference type="EC" id="2.7.11.1" evidence="1"/>
<evidence type="ECO:0000256" key="7">
    <source>
        <dbReference type="ARBA" id="ARBA00047899"/>
    </source>
</evidence>
<feature type="region of interest" description="Disordered" evidence="10">
    <location>
        <begin position="499"/>
        <end position="547"/>
    </location>
</feature>
<evidence type="ECO:0000256" key="6">
    <source>
        <dbReference type="ARBA" id="ARBA00022840"/>
    </source>
</evidence>
<feature type="compositionally biased region" description="Polar residues" evidence="10">
    <location>
        <begin position="1"/>
        <end position="16"/>
    </location>
</feature>
<name>A0A6A6QQA6_9PEZI</name>
<dbReference type="Gene3D" id="3.30.200.20">
    <property type="entry name" value="Phosphorylase Kinase, domain 1"/>
    <property type="match status" value="1"/>
</dbReference>
<comment type="catalytic activity">
    <reaction evidence="8">
        <text>L-seryl-[protein] + ATP = O-phospho-L-seryl-[protein] + ADP + H(+)</text>
        <dbReference type="Rhea" id="RHEA:17989"/>
        <dbReference type="Rhea" id="RHEA-COMP:9863"/>
        <dbReference type="Rhea" id="RHEA-COMP:11604"/>
        <dbReference type="ChEBI" id="CHEBI:15378"/>
        <dbReference type="ChEBI" id="CHEBI:29999"/>
        <dbReference type="ChEBI" id="CHEBI:30616"/>
        <dbReference type="ChEBI" id="CHEBI:83421"/>
        <dbReference type="ChEBI" id="CHEBI:456216"/>
        <dbReference type="EC" id="2.7.11.1"/>
    </reaction>
</comment>
<feature type="binding site" evidence="9">
    <location>
        <position position="126"/>
    </location>
    <ligand>
        <name>ATP</name>
        <dbReference type="ChEBI" id="CHEBI:30616"/>
    </ligand>
</feature>
<evidence type="ECO:0000259" key="11">
    <source>
        <dbReference type="PROSITE" id="PS50011"/>
    </source>
</evidence>
<evidence type="ECO:0000256" key="10">
    <source>
        <dbReference type="SAM" id="MobiDB-lite"/>
    </source>
</evidence>
<dbReference type="InterPro" id="IPR011009">
    <property type="entry name" value="Kinase-like_dom_sf"/>
</dbReference>
<dbReference type="AlphaFoldDB" id="A0A6A6QQA6"/>
<dbReference type="InterPro" id="IPR051334">
    <property type="entry name" value="SRPK"/>
</dbReference>
<organism evidence="12 13">
    <name type="scientific">Lophium mytilinum</name>
    <dbReference type="NCBI Taxonomy" id="390894"/>
    <lineage>
        <taxon>Eukaryota</taxon>
        <taxon>Fungi</taxon>
        <taxon>Dikarya</taxon>
        <taxon>Ascomycota</taxon>
        <taxon>Pezizomycotina</taxon>
        <taxon>Dothideomycetes</taxon>
        <taxon>Pleosporomycetidae</taxon>
        <taxon>Mytilinidiales</taxon>
        <taxon>Mytilinidiaceae</taxon>
        <taxon>Lophium</taxon>
    </lineage>
</organism>
<dbReference type="Pfam" id="PF00069">
    <property type="entry name" value="Pkinase"/>
    <property type="match status" value="2"/>
</dbReference>
<evidence type="ECO:0000256" key="8">
    <source>
        <dbReference type="ARBA" id="ARBA00048679"/>
    </source>
</evidence>
<keyword evidence="3" id="KW-0808">Transferase</keyword>
<dbReference type="Gene3D" id="1.10.510.10">
    <property type="entry name" value="Transferase(Phosphotransferase) domain 1"/>
    <property type="match status" value="1"/>
</dbReference>
<dbReference type="Proteomes" id="UP000799750">
    <property type="component" value="Unassembled WGS sequence"/>
</dbReference>
<evidence type="ECO:0000256" key="4">
    <source>
        <dbReference type="ARBA" id="ARBA00022741"/>
    </source>
</evidence>
<dbReference type="EMBL" id="MU004190">
    <property type="protein sequence ID" value="KAF2494668.1"/>
    <property type="molecule type" value="Genomic_DNA"/>
</dbReference>
<comment type="catalytic activity">
    <reaction evidence="7">
        <text>L-threonyl-[protein] + ATP = O-phospho-L-threonyl-[protein] + ADP + H(+)</text>
        <dbReference type="Rhea" id="RHEA:46608"/>
        <dbReference type="Rhea" id="RHEA-COMP:11060"/>
        <dbReference type="Rhea" id="RHEA-COMP:11605"/>
        <dbReference type="ChEBI" id="CHEBI:15378"/>
        <dbReference type="ChEBI" id="CHEBI:30013"/>
        <dbReference type="ChEBI" id="CHEBI:30616"/>
        <dbReference type="ChEBI" id="CHEBI:61977"/>
        <dbReference type="ChEBI" id="CHEBI:456216"/>
        <dbReference type="EC" id="2.7.11.1"/>
    </reaction>
</comment>
<dbReference type="GO" id="GO:0050684">
    <property type="term" value="P:regulation of mRNA processing"/>
    <property type="evidence" value="ECO:0007669"/>
    <property type="project" value="TreeGrafter"/>
</dbReference>
<keyword evidence="4 9" id="KW-0547">Nucleotide-binding</keyword>
<keyword evidence="6 9" id="KW-0067">ATP-binding</keyword>
<keyword evidence="5 12" id="KW-0418">Kinase</keyword>
<dbReference type="GO" id="GO:0004674">
    <property type="term" value="F:protein serine/threonine kinase activity"/>
    <property type="evidence" value="ECO:0007669"/>
    <property type="project" value="UniProtKB-KW"/>
</dbReference>
<feature type="domain" description="Protein kinase" evidence="11">
    <location>
        <begin position="97"/>
        <end position="464"/>
    </location>
</feature>
<evidence type="ECO:0000256" key="9">
    <source>
        <dbReference type="PROSITE-ProRule" id="PRU10141"/>
    </source>
</evidence>
<dbReference type="PANTHER" id="PTHR47634">
    <property type="entry name" value="PROTEIN KINASE DOMAIN-CONTAINING PROTEIN-RELATED"/>
    <property type="match status" value="1"/>
</dbReference>
<keyword evidence="13" id="KW-1185">Reference proteome</keyword>
<dbReference type="PANTHER" id="PTHR47634:SF9">
    <property type="entry name" value="PROTEIN KINASE DOMAIN-CONTAINING PROTEIN-RELATED"/>
    <property type="match status" value="1"/>
</dbReference>
<protein>
    <recommendedName>
        <fullName evidence="1">non-specific serine/threonine protein kinase</fullName>
        <ecNumber evidence="1">2.7.11.1</ecNumber>
    </recommendedName>
</protein>
<accession>A0A6A6QQA6</accession>
<dbReference type="PROSITE" id="PS00107">
    <property type="entry name" value="PROTEIN_KINASE_ATP"/>
    <property type="match status" value="1"/>
</dbReference>
<dbReference type="SUPFAM" id="SSF56112">
    <property type="entry name" value="Protein kinase-like (PK-like)"/>
    <property type="match status" value="1"/>
</dbReference>
<feature type="region of interest" description="Disordered" evidence="10">
    <location>
        <begin position="1"/>
        <end position="30"/>
    </location>
</feature>
<dbReference type="GO" id="GO:0000245">
    <property type="term" value="P:spliceosomal complex assembly"/>
    <property type="evidence" value="ECO:0007669"/>
    <property type="project" value="TreeGrafter"/>
</dbReference>
<proteinExistence type="predicted"/>
<dbReference type="GO" id="GO:0005524">
    <property type="term" value="F:ATP binding"/>
    <property type="evidence" value="ECO:0007669"/>
    <property type="project" value="UniProtKB-UniRule"/>
</dbReference>
<sequence length="547" mass="60806">MSEQTPAKSKQVSPQGQEMPDQPPDASKVGKPRIIAINGIPFHSKSRNTTASSQVTKRCRPEPVYVDLHDGVENVERYVVGGYHPTHIGDLYHNERYKIVHKLGHGTFSTVWLARDMVEEKNVALKISCADVPAVSHESQTLGLLKAGQSDHPGRCYVTSLLDKFGIEGPNGKHHCLVMPVSACSASKSKDKRDGGHFIFPMPVARSIAAQVLLGLDYIHSCGVIHGDLHTGNILIELPGLDQLPEDELYAHLGEPKKQPLRRRDGLPLGSNAPAYSVSSAMLVLGCGTEVKDPKVLISDFGESFLITDEDCKELHTPMILRPPESFFGERIGPKADIWTMGCTLFEILGCGTLFENWFPDMNQTVTEMISTLGPIPTRWWDKWSAEGKSMSFNQDGTWKEGAFVMSLADRMRTMASKDPSREAVPPDCSEEEFASLETLFKIMLTYEPAERATASDVVASEWVQKWAIPAITEPSSPVSLDFLAERRREWVALVAEQDKRRAETQEKQAKKDALRAEDEKSGLCKEKEVPDSELTENEHFKRNQEA</sequence>
<dbReference type="InterPro" id="IPR017441">
    <property type="entry name" value="Protein_kinase_ATP_BS"/>
</dbReference>
<evidence type="ECO:0000313" key="13">
    <source>
        <dbReference type="Proteomes" id="UP000799750"/>
    </source>
</evidence>
<dbReference type="OrthoDB" id="5979581at2759"/>